<dbReference type="PANTHER" id="PTHR20982">
    <property type="entry name" value="RIBOSOME RECYCLING FACTOR"/>
    <property type="match status" value="1"/>
</dbReference>
<organism evidence="5 6">
    <name type="scientific">Candolleomyces eurysporus</name>
    <dbReference type="NCBI Taxonomy" id="2828524"/>
    <lineage>
        <taxon>Eukaryota</taxon>
        <taxon>Fungi</taxon>
        <taxon>Dikarya</taxon>
        <taxon>Basidiomycota</taxon>
        <taxon>Agaricomycotina</taxon>
        <taxon>Agaricomycetes</taxon>
        <taxon>Agaricomycetidae</taxon>
        <taxon>Agaricales</taxon>
        <taxon>Agaricineae</taxon>
        <taxon>Psathyrellaceae</taxon>
        <taxon>Candolleomyces</taxon>
    </lineage>
</organism>
<dbReference type="Pfam" id="PF01765">
    <property type="entry name" value="RRF"/>
    <property type="match status" value="1"/>
</dbReference>
<evidence type="ECO:0000259" key="4">
    <source>
        <dbReference type="Pfam" id="PF01765"/>
    </source>
</evidence>
<accession>A0A9W8MN75</accession>
<evidence type="ECO:0000313" key="5">
    <source>
        <dbReference type="EMBL" id="KAJ2936846.1"/>
    </source>
</evidence>
<dbReference type="InterPro" id="IPR002661">
    <property type="entry name" value="Ribosome_recyc_fac"/>
</dbReference>
<dbReference type="Proteomes" id="UP001140091">
    <property type="component" value="Unassembled WGS sequence"/>
</dbReference>
<comment type="caution">
    <text evidence="5">The sequence shown here is derived from an EMBL/GenBank/DDBJ whole genome shotgun (WGS) entry which is preliminary data.</text>
</comment>
<feature type="non-terminal residue" evidence="5">
    <location>
        <position position="1"/>
    </location>
</feature>
<reference evidence="5" key="1">
    <citation type="submission" date="2022-06" db="EMBL/GenBank/DDBJ databases">
        <title>Genome Sequence of Candolleomyces eurysporus.</title>
        <authorList>
            <person name="Buettner E."/>
        </authorList>
    </citation>
    <scope>NUCLEOTIDE SEQUENCE</scope>
    <source>
        <strain evidence="5">VTCC 930004</strain>
    </source>
</reference>
<dbReference type="OrthoDB" id="407355at2759"/>
<feature type="domain" description="Ribosome recycling factor" evidence="4">
    <location>
        <begin position="129"/>
        <end position="210"/>
    </location>
</feature>
<comment type="similarity">
    <text evidence="1">Belongs to the RRF family.</text>
</comment>
<dbReference type="Gene3D" id="1.10.132.20">
    <property type="entry name" value="Ribosome-recycling factor"/>
    <property type="match status" value="2"/>
</dbReference>
<dbReference type="SUPFAM" id="SSF55194">
    <property type="entry name" value="Ribosome recycling factor, RRF"/>
    <property type="match status" value="1"/>
</dbReference>
<dbReference type="AlphaFoldDB" id="A0A9W8MN75"/>
<sequence length="303" mass="33999">MFWFLWLPTETLSDTDRHHLHTCFSLTKRPDQMSISRILALRSLTSIRPVAHAGVRLARSSMPAQIVTGPMSPRFYATKGKSKSTANIVPGSKQKITDEAALKEYEKAEHTMQTAVEWFRKECAGYETRASGRVTPAILSPVRVKLPDDPTEHPLEALATVGVREGTTLLITLFDEHNMKHVESALYTCNIPGVVPHKHDPRTVKVPIPKYVDPVIHPSLRESLGSPGSFRPTVEARHALYAAAKKKAEEIRVQVRKQHTTSLKRGKFEKHSVEIEEFQKLTDKYVGEVDKILKDLQKATGAK</sequence>
<dbReference type="InterPro" id="IPR036191">
    <property type="entry name" value="RRF_sf"/>
</dbReference>
<dbReference type="EMBL" id="JANBPK010000015">
    <property type="protein sequence ID" value="KAJ2936846.1"/>
    <property type="molecule type" value="Genomic_DNA"/>
</dbReference>
<protein>
    <recommendedName>
        <fullName evidence="4">Ribosome recycling factor domain-containing protein</fullName>
    </recommendedName>
</protein>
<dbReference type="GO" id="GO:0043023">
    <property type="term" value="F:ribosomal large subunit binding"/>
    <property type="evidence" value="ECO:0007669"/>
    <property type="project" value="TreeGrafter"/>
</dbReference>
<evidence type="ECO:0000256" key="3">
    <source>
        <dbReference type="ARBA" id="ARBA00024909"/>
    </source>
</evidence>
<name>A0A9W8MN75_9AGAR</name>
<evidence type="ECO:0000256" key="1">
    <source>
        <dbReference type="ARBA" id="ARBA00005912"/>
    </source>
</evidence>
<evidence type="ECO:0000313" key="6">
    <source>
        <dbReference type="Proteomes" id="UP001140091"/>
    </source>
</evidence>
<dbReference type="GO" id="GO:0005739">
    <property type="term" value="C:mitochondrion"/>
    <property type="evidence" value="ECO:0007669"/>
    <property type="project" value="TreeGrafter"/>
</dbReference>
<comment type="function">
    <text evidence="3">Necessary for protein synthesis in mitochondria. Functions as a ribosome recycling factor in mitochondria.</text>
</comment>
<keyword evidence="6" id="KW-1185">Reference proteome</keyword>
<dbReference type="InterPro" id="IPR023584">
    <property type="entry name" value="Ribosome_recyc_fac_dom"/>
</dbReference>
<gene>
    <name evidence="5" type="ORF">H1R20_g265</name>
</gene>
<evidence type="ECO:0000256" key="2">
    <source>
        <dbReference type="ARBA" id="ARBA00022917"/>
    </source>
</evidence>
<proteinExistence type="inferred from homology"/>
<dbReference type="PANTHER" id="PTHR20982:SF3">
    <property type="entry name" value="MITOCHONDRIAL RIBOSOME RECYCLING FACTOR PSEUDO 1"/>
    <property type="match status" value="1"/>
</dbReference>
<dbReference type="GO" id="GO:0006412">
    <property type="term" value="P:translation"/>
    <property type="evidence" value="ECO:0007669"/>
    <property type="project" value="UniProtKB-KW"/>
</dbReference>
<keyword evidence="2" id="KW-0648">Protein biosynthesis</keyword>
<dbReference type="Gene3D" id="3.30.1360.40">
    <property type="match status" value="1"/>
</dbReference>